<accession>A0A4R6UNG0</accession>
<comment type="subcellular location">
    <subcellularLocation>
        <location evidence="1 10">Periplasm</location>
    </subcellularLocation>
</comment>
<keyword evidence="9 10" id="KW-0143">Chaperone</keyword>
<evidence type="ECO:0000256" key="10">
    <source>
        <dbReference type="HAMAP-Rule" id="MF_00240"/>
    </source>
</evidence>
<dbReference type="RefSeq" id="WP_133589830.1">
    <property type="nucleotide sequence ID" value="NZ_CP037953.1"/>
</dbReference>
<evidence type="ECO:0000256" key="2">
    <source>
        <dbReference type="ARBA" id="ARBA00007615"/>
    </source>
</evidence>
<comment type="function">
    <text evidence="10">Participates in the translocation of lipoproteins from the inner membrane to the outer membrane. Only forms a complex with a lipoprotein if the residue after the N-terminal Cys is not an aspartate (The Asp acts as a targeting signal to indicate that the lipoprotein should stay in the inner membrane).</text>
</comment>
<dbReference type="PANTHER" id="PTHR35869:SF1">
    <property type="entry name" value="OUTER-MEMBRANE LIPOPROTEIN CARRIER PROTEIN"/>
    <property type="match status" value="1"/>
</dbReference>
<evidence type="ECO:0000256" key="9">
    <source>
        <dbReference type="ARBA" id="ARBA00023186"/>
    </source>
</evidence>
<organism evidence="11 12">
    <name type="scientific">Permianibacter aggregans</name>
    <dbReference type="NCBI Taxonomy" id="1510150"/>
    <lineage>
        <taxon>Bacteria</taxon>
        <taxon>Pseudomonadati</taxon>
        <taxon>Pseudomonadota</taxon>
        <taxon>Gammaproteobacteria</taxon>
        <taxon>Pseudomonadales</taxon>
        <taxon>Pseudomonadaceae</taxon>
        <taxon>Permianibacter</taxon>
    </lineage>
</organism>
<evidence type="ECO:0000313" key="11">
    <source>
        <dbReference type="EMBL" id="TDQ48668.1"/>
    </source>
</evidence>
<feature type="signal peptide" evidence="10">
    <location>
        <begin position="1"/>
        <end position="19"/>
    </location>
</feature>
<keyword evidence="12" id="KW-1185">Reference proteome</keyword>
<dbReference type="SUPFAM" id="SSF89392">
    <property type="entry name" value="Prokaryotic lipoproteins and lipoprotein localization factors"/>
    <property type="match status" value="1"/>
</dbReference>
<dbReference type="NCBIfam" id="TIGR00547">
    <property type="entry name" value="lolA"/>
    <property type="match status" value="1"/>
</dbReference>
<comment type="subunit">
    <text evidence="3 10">Monomer.</text>
</comment>
<evidence type="ECO:0000313" key="12">
    <source>
        <dbReference type="Proteomes" id="UP000295375"/>
    </source>
</evidence>
<evidence type="ECO:0000256" key="5">
    <source>
        <dbReference type="ARBA" id="ARBA00022448"/>
    </source>
</evidence>
<keyword evidence="11" id="KW-0449">Lipoprotein</keyword>
<comment type="similarity">
    <text evidence="2 10">Belongs to the LolA family.</text>
</comment>
<dbReference type="InterPro" id="IPR029046">
    <property type="entry name" value="LolA/LolB/LppX"/>
</dbReference>
<dbReference type="Pfam" id="PF03548">
    <property type="entry name" value="LolA"/>
    <property type="match status" value="1"/>
</dbReference>
<keyword evidence="6 10" id="KW-0732">Signal</keyword>
<dbReference type="Proteomes" id="UP000295375">
    <property type="component" value="Unassembled WGS sequence"/>
</dbReference>
<evidence type="ECO:0000256" key="6">
    <source>
        <dbReference type="ARBA" id="ARBA00022729"/>
    </source>
</evidence>
<dbReference type="PANTHER" id="PTHR35869">
    <property type="entry name" value="OUTER-MEMBRANE LIPOPROTEIN CARRIER PROTEIN"/>
    <property type="match status" value="1"/>
</dbReference>
<comment type="caution">
    <text evidence="11">The sequence shown here is derived from an EMBL/GenBank/DDBJ whole genome shotgun (WGS) entry which is preliminary data.</text>
</comment>
<feature type="chain" id="PRO_5021056895" description="Outer-membrane lipoprotein carrier protein" evidence="10">
    <location>
        <begin position="20"/>
        <end position="206"/>
    </location>
</feature>
<keyword evidence="8 10" id="KW-0653">Protein transport</keyword>
<evidence type="ECO:0000256" key="7">
    <source>
        <dbReference type="ARBA" id="ARBA00022764"/>
    </source>
</evidence>
<dbReference type="EMBL" id="SNYM01000006">
    <property type="protein sequence ID" value="TDQ48668.1"/>
    <property type="molecule type" value="Genomic_DNA"/>
</dbReference>
<dbReference type="HAMAP" id="MF_00240">
    <property type="entry name" value="LolA"/>
    <property type="match status" value="1"/>
</dbReference>
<evidence type="ECO:0000256" key="4">
    <source>
        <dbReference type="ARBA" id="ARBA00014035"/>
    </source>
</evidence>
<dbReference type="GO" id="GO:0030288">
    <property type="term" value="C:outer membrane-bounded periplasmic space"/>
    <property type="evidence" value="ECO:0007669"/>
    <property type="project" value="TreeGrafter"/>
</dbReference>
<name>A0A4R6UNG0_9GAMM</name>
<keyword evidence="7 10" id="KW-0574">Periplasm</keyword>
<dbReference type="CDD" id="cd16325">
    <property type="entry name" value="LolA"/>
    <property type="match status" value="1"/>
</dbReference>
<evidence type="ECO:0000256" key="1">
    <source>
        <dbReference type="ARBA" id="ARBA00004418"/>
    </source>
</evidence>
<dbReference type="Gene3D" id="2.50.20.10">
    <property type="entry name" value="Lipoprotein localisation LolA/LolB/LppX"/>
    <property type="match status" value="1"/>
</dbReference>
<gene>
    <name evidence="10" type="primary">lolA</name>
    <name evidence="11" type="ORF">EV696_106108</name>
</gene>
<reference evidence="11 12" key="1">
    <citation type="submission" date="2019-03" db="EMBL/GenBank/DDBJ databases">
        <title>Genomic Encyclopedia of Type Strains, Phase IV (KMG-IV): sequencing the most valuable type-strain genomes for metagenomic binning, comparative biology and taxonomic classification.</title>
        <authorList>
            <person name="Goeker M."/>
        </authorList>
    </citation>
    <scope>NUCLEOTIDE SEQUENCE [LARGE SCALE GENOMIC DNA]</scope>
    <source>
        <strain evidence="11 12">DSM 103792</strain>
    </source>
</reference>
<evidence type="ECO:0000256" key="3">
    <source>
        <dbReference type="ARBA" id="ARBA00011245"/>
    </source>
</evidence>
<keyword evidence="5 10" id="KW-0813">Transport</keyword>
<protein>
    <recommendedName>
        <fullName evidence="4 10">Outer-membrane lipoprotein carrier protein</fullName>
    </recommendedName>
</protein>
<dbReference type="GO" id="GO:0042953">
    <property type="term" value="P:lipoprotein transport"/>
    <property type="evidence" value="ECO:0007669"/>
    <property type="project" value="InterPro"/>
</dbReference>
<dbReference type="GO" id="GO:0044874">
    <property type="term" value="P:lipoprotein localization to outer membrane"/>
    <property type="evidence" value="ECO:0007669"/>
    <property type="project" value="UniProtKB-UniRule"/>
</dbReference>
<dbReference type="InterPro" id="IPR004564">
    <property type="entry name" value="OM_lipoprot_carrier_LolA-like"/>
</dbReference>
<proteinExistence type="inferred from homology"/>
<dbReference type="OrthoDB" id="9787361at2"/>
<dbReference type="InterPro" id="IPR018323">
    <property type="entry name" value="OM_lipoprot_carrier_LolA_Pbac"/>
</dbReference>
<sequence length="206" mass="22984" precursor="true">MNRLLVAGLALLTSASLLAQSAADQLSTLLDKTNSYSAQFQQIVSHAQGQKGEKSSGKFELRHPGKFRWEVNKPYQQLLISTGKELWIYEPDIDSVTVNDLEQQLGATPALLLSSDRQSLINSFHINAKSANEYVLTPKDLGANFEKIELRFANGVLVELNLQDSLGSHTQVLFTDAKTNIKLDDSRFQFTPPENADLIDNRRHTE</sequence>
<dbReference type="AlphaFoldDB" id="A0A4R6UNG0"/>
<evidence type="ECO:0000256" key="8">
    <source>
        <dbReference type="ARBA" id="ARBA00022927"/>
    </source>
</evidence>